<evidence type="ECO:0000256" key="1">
    <source>
        <dbReference type="SAM" id="MobiDB-lite"/>
    </source>
</evidence>
<organism evidence="2 3">
    <name type="scientific">Scophthalmus maximus</name>
    <name type="common">Turbot</name>
    <name type="synonym">Psetta maxima</name>
    <dbReference type="NCBI Taxonomy" id="52904"/>
    <lineage>
        <taxon>Eukaryota</taxon>
        <taxon>Metazoa</taxon>
        <taxon>Chordata</taxon>
        <taxon>Craniata</taxon>
        <taxon>Vertebrata</taxon>
        <taxon>Euteleostomi</taxon>
        <taxon>Actinopterygii</taxon>
        <taxon>Neopterygii</taxon>
        <taxon>Teleostei</taxon>
        <taxon>Neoteleostei</taxon>
        <taxon>Acanthomorphata</taxon>
        <taxon>Carangaria</taxon>
        <taxon>Pleuronectiformes</taxon>
        <taxon>Pleuronectoidei</taxon>
        <taxon>Scophthalmidae</taxon>
        <taxon>Scophthalmus</taxon>
    </lineage>
</organism>
<sequence>MEVSTIRQDTHCEGVKTVQYLLGELKALITGQGSVAERLLSHLEQAVSSPLLNDGDSNIQTESVPDMTSLHRQNVQLRRRVQILNQQLKEKEKAERRQNMDSNSEVATLQEEELTAAQSRLQELRRDVAELRTGLQDREAQNALIRTDLEATRSRLVDAEREKSELAALAQQGLEEIGRLKRMLQSRDSSECPAAADTHQPPTEHVARYLMSLGRLGPAAAQRESGAAVHLCDVPPQRGDTPADPPAAPVGRSRCPGEVQPRGWRANSTLSQCDVESLWSDWSARSGSTFDTRDEAAFRDGLAALDASIASLQKTIQLDLRR</sequence>
<dbReference type="Proteomes" id="UP000438429">
    <property type="component" value="Unassembled WGS sequence"/>
</dbReference>
<evidence type="ECO:0000313" key="2">
    <source>
        <dbReference type="EMBL" id="KAF0045663.1"/>
    </source>
</evidence>
<feature type="region of interest" description="Disordered" evidence="1">
    <location>
        <begin position="90"/>
        <end position="110"/>
    </location>
</feature>
<dbReference type="PANTHER" id="PTHR22367:SF2">
    <property type="entry name" value="COILED-COIL DOMAIN-CONTAINING PROTEIN 14"/>
    <property type="match status" value="1"/>
</dbReference>
<proteinExistence type="predicted"/>
<dbReference type="Pfam" id="PF15254">
    <property type="entry name" value="CCDC14"/>
    <property type="match status" value="2"/>
</dbReference>
<reference evidence="2 3" key="1">
    <citation type="submission" date="2019-06" db="EMBL/GenBank/DDBJ databases">
        <title>Draft genomes of female and male turbot (Scophthalmus maximus).</title>
        <authorList>
            <person name="Xu H."/>
            <person name="Xu X.-W."/>
            <person name="Shao C."/>
            <person name="Chen S."/>
        </authorList>
    </citation>
    <scope>NUCLEOTIDE SEQUENCE [LARGE SCALE GENOMIC DNA]</scope>
    <source>
        <strain evidence="2">Ysfricsl-2016a</strain>
        <tissue evidence="2">Blood</tissue>
    </source>
</reference>
<dbReference type="PANTHER" id="PTHR22367">
    <property type="entry name" value="COILED-COIL DOMAIN-CONTAINING PROTEIN 14"/>
    <property type="match status" value="1"/>
</dbReference>
<gene>
    <name evidence="2" type="ORF">F2P81_002192</name>
</gene>
<comment type="caution">
    <text evidence="2">The sequence shown here is derived from an EMBL/GenBank/DDBJ whole genome shotgun (WGS) entry which is preliminary data.</text>
</comment>
<name>A0A6A4TI60_SCOMX</name>
<dbReference type="AlphaFoldDB" id="A0A6A4TI60"/>
<dbReference type="InterPro" id="IPR029343">
    <property type="entry name" value="CCDC14"/>
</dbReference>
<feature type="compositionally biased region" description="Basic and acidic residues" evidence="1">
    <location>
        <begin position="90"/>
        <end position="99"/>
    </location>
</feature>
<dbReference type="GO" id="GO:0034451">
    <property type="term" value="C:centriolar satellite"/>
    <property type="evidence" value="ECO:0007669"/>
    <property type="project" value="TreeGrafter"/>
</dbReference>
<dbReference type="GO" id="GO:0071539">
    <property type="term" value="P:protein localization to centrosome"/>
    <property type="evidence" value="ECO:0007669"/>
    <property type="project" value="TreeGrafter"/>
</dbReference>
<evidence type="ECO:0008006" key="4">
    <source>
        <dbReference type="Google" id="ProtNLM"/>
    </source>
</evidence>
<protein>
    <recommendedName>
        <fullName evidence="4">Coiled-coil domain-containing protein 14</fullName>
    </recommendedName>
</protein>
<dbReference type="EMBL" id="VEVO01000002">
    <property type="protein sequence ID" value="KAF0045663.1"/>
    <property type="molecule type" value="Genomic_DNA"/>
</dbReference>
<feature type="region of interest" description="Disordered" evidence="1">
    <location>
        <begin position="238"/>
        <end position="259"/>
    </location>
</feature>
<accession>A0A6A4TI60</accession>
<evidence type="ECO:0000313" key="3">
    <source>
        <dbReference type="Proteomes" id="UP000438429"/>
    </source>
</evidence>